<evidence type="ECO:0000313" key="2">
    <source>
        <dbReference type="Proteomes" id="UP000054324"/>
    </source>
</evidence>
<dbReference type="GeneID" id="20323999"/>
<proteinExistence type="predicted"/>
<keyword evidence="2" id="KW-1185">Reference proteome</keyword>
<accession>A0A074Z4D9</accession>
<protein>
    <submittedName>
        <fullName evidence="1">Uncharacterized protein</fullName>
    </submittedName>
</protein>
<sequence length="75" mass="8154">MFRRNAAFASLLDKSYTSTGEERPQKCMPIVLQHCAPQNKGCAVIEVTRNSGFNVSQGNTVSGLFTSSSQRNTQG</sequence>
<dbReference type="AlphaFoldDB" id="A0A074Z4D9"/>
<dbReference type="EMBL" id="KL596928">
    <property type="protein sequence ID" value="KER21961.1"/>
    <property type="molecule type" value="Genomic_DNA"/>
</dbReference>
<reference evidence="1 2" key="1">
    <citation type="submission" date="2013-11" db="EMBL/GenBank/DDBJ databases">
        <title>Opisthorchis viverrini - life in the bile duct.</title>
        <authorList>
            <person name="Young N.D."/>
            <person name="Nagarajan N."/>
            <person name="Lin S.J."/>
            <person name="Korhonen P.K."/>
            <person name="Jex A.R."/>
            <person name="Hall R.S."/>
            <person name="Safavi-Hemami H."/>
            <person name="Kaewkong W."/>
            <person name="Bertrand D."/>
            <person name="Gao S."/>
            <person name="Seet Q."/>
            <person name="Wongkham S."/>
            <person name="Teh B.T."/>
            <person name="Wongkham C."/>
            <person name="Intapan P.M."/>
            <person name="Maleewong W."/>
            <person name="Yang X."/>
            <person name="Hu M."/>
            <person name="Wang Z."/>
            <person name="Hofmann A."/>
            <person name="Sternberg P.W."/>
            <person name="Tan P."/>
            <person name="Wang J."/>
            <person name="Gasser R.B."/>
        </authorList>
    </citation>
    <scope>NUCLEOTIDE SEQUENCE [LARGE SCALE GENOMIC DNA]</scope>
</reference>
<dbReference type="CTD" id="20323999"/>
<organism evidence="1 2">
    <name type="scientific">Opisthorchis viverrini</name>
    <name type="common">Southeast Asian liver fluke</name>
    <dbReference type="NCBI Taxonomy" id="6198"/>
    <lineage>
        <taxon>Eukaryota</taxon>
        <taxon>Metazoa</taxon>
        <taxon>Spiralia</taxon>
        <taxon>Lophotrochozoa</taxon>
        <taxon>Platyhelminthes</taxon>
        <taxon>Trematoda</taxon>
        <taxon>Digenea</taxon>
        <taxon>Opisthorchiida</taxon>
        <taxon>Opisthorchiata</taxon>
        <taxon>Opisthorchiidae</taxon>
        <taxon>Opisthorchis</taxon>
    </lineage>
</organism>
<dbReference type="KEGG" id="ovi:T265_09831"/>
<gene>
    <name evidence="1" type="ORF">T265_09831</name>
</gene>
<dbReference type="Proteomes" id="UP000054324">
    <property type="component" value="Unassembled WGS sequence"/>
</dbReference>
<name>A0A074Z4D9_OPIVI</name>
<dbReference type="RefSeq" id="XP_009174281.1">
    <property type="nucleotide sequence ID" value="XM_009176017.1"/>
</dbReference>
<evidence type="ECO:0000313" key="1">
    <source>
        <dbReference type="EMBL" id="KER21961.1"/>
    </source>
</evidence>